<name>A0A8J6XJZ2_9CYAN</name>
<dbReference type="EMBL" id="JACXAE010000061">
    <property type="protein sequence ID" value="MBD2773951.1"/>
    <property type="molecule type" value="Genomic_DNA"/>
</dbReference>
<keyword evidence="2" id="KW-1185">Reference proteome</keyword>
<comment type="caution">
    <text evidence="1">The sequence shown here is derived from an EMBL/GenBank/DDBJ whole genome shotgun (WGS) entry which is preliminary data.</text>
</comment>
<reference evidence="1" key="1">
    <citation type="submission" date="2020-09" db="EMBL/GenBank/DDBJ databases">
        <title>Iningainema tapete sp. nov. (Scytonemataceae, Cyanobacteria) from greenhouses in central Florida (USA) produces two types of nodularin with biosynthetic potential for microcystin-LR and anabaenopeptins.</title>
        <authorList>
            <person name="Berthold D.E."/>
            <person name="Lefler F.W."/>
            <person name="Huang I.-S."/>
            <person name="Abdulla H."/>
            <person name="Zimba P.V."/>
            <person name="Laughinghouse H.D. IV."/>
        </authorList>
    </citation>
    <scope>NUCLEOTIDE SEQUENCE</scope>
    <source>
        <strain evidence="1">BLCCT55</strain>
    </source>
</reference>
<proteinExistence type="predicted"/>
<dbReference type="AlphaFoldDB" id="A0A8J6XJZ2"/>
<evidence type="ECO:0000313" key="2">
    <source>
        <dbReference type="Proteomes" id="UP000629098"/>
    </source>
</evidence>
<organism evidence="1 2">
    <name type="scientific">Iningainema tapete BLCC-T55</name>
    <dbReference type="NCBI Taxonomy" id="2748662"/>
    <lineage>
        <taxon>Bacteria</taxon>
        <taxon>Bacillati</taxon>
        <taxon>Cyanobacteriota</taxon>
        <taxon>Cyanophyceae</taxon>
        <taxon>Nostocales</taxon>
        <taxon>Scytonemataceae</taxon>
        <taxon>Iningainema tapete</taxon>
    </lineage>
</organism>
<protein>
    <submittedName>
        <fullName evidence="1">Uncharacterized protein</fullName>
    </submittedName>
</protein>
<sequence>MKSDNFISSPVGETTDVEVWLFRAGLRFEDLGSDDASTAIRMQWREYQAAVQKCCAILRLPPERVQLCGVYTRLRIPDRSRREKCAF</sequence>
<gene>
    <name evidence="1" type="ORF">ICL16_18195</name>
</gene>
<evidence type="ECO:0000313" key="1">
    <source>
        <dbReference type="EMBL" id="MBD2773951.1"/>
    </source>
</evidence>
<accession>A0A8J6XJZ2</accession>
<dbReference type="Proteomes" id="UP000629098">
    <property type="component" value="Unassembled WGS sequence"/>
</dbReference>
<dbReference type="RefSeq" id="WP_190830306.1">
    <property type="nucleotide sequence ID" value="NZ_CAWPPI010000061.1"/>
</dbReference>